<sequence length="284" mass="32161">MTTQPALHGEDGYLTIHGLRHHYIRWGSVENEPLVLLHGLMNNARYWEHIAERFIDRWCVYAPDLRGHGESEHAPGGYLVWAFAMDLRGFVEEMDLEAFDLVAHSIGSRIAMAYARDHSHRLKHLVLADMGPQMADQGARGIRKSTGEAQKAPGFATEAEAIEHFAQLYPGRDRDFLLRQVYASLQLDEATGNLVFRFDPAIHQATGRGAIAEIPYLWESLEHITCPTLVIRAEKSKILSRDIAEEMVRRLPNGRFVEIPDAGHQVPLHQPEAFARAVREFLES</sequence>
<name>A0ABY7M990_9CHLR</name>
<dbReference type="PRINTS" id="PR00111">
    <property type="entry name" value="ABHYDROLASE"/>
</dbReference>
<proteinExistence type="predicted"/>
<dbReference type="EMBL" id="CP115149">
    <property type="protein sequence ID" value="WBL37070.1"/>
    <property type="molecule type" value="Genomic_DNA"/>
</dbReference>
<protein>
    <submittedName>
        <fullName evidence="2">Alpha/beta hydrolase</fullName>
    </submittedName>
</protein>
<keyword evidence="3" id="KW-1185">Reference proteome</keyword>
<evidence type="ECO:0000259" key="1">
    <source>
        <dbReference type="Pfam" id="PF00561"/>
    </source>
</evidence>
<dbReference type="SUPFAM" id="SSF53474">
    <property type="entry name" value="alpha/beta-Hydrolases"/>
    <property type="match status" value="1"/>
</dbReference>
<dbReference type="InterPro" id="IPR029058">
    <property type="entry name" value="AB_hydrolase_fold"/>
</dbReference>
<evidence type="ECO:0000313" key="3">
    <source>
        <dbReference type="Proteomes" id="UP001212803"/>
    </source>
</evidence>
<dbReference type="InterPro" id="IPR000073">
    <property type="entry name" value="AB_hydrolase_1"/>
</dbReference>
<feature type="domain" description="AB hydrolase-1" evidence="1">
    <location>
        <begin position="33"/>
        <end position="265"/>
    </location>
</feature>
<reference evidence="2 3" key="1">
    <citation type="journal article" date="2023" name="ISME J.">
        <title>Thermophilic Dehalococcoidia with unusual traits shed light on an unexpected past.</title>
        <authorList>
            <person name="Palmer M."/>
            <person name="Covington J.K."/>
            <person name="Zhou E.M."/>
            <person name="Thomas S.C."/>
            <person name="Habib N."/>
            <person name="Seymour C.O."/>
            <person name="Lai D."/>
            <person name="Johnston J."/>
            <person name="Hashimi A."/>
            <person name="Jiao J.Y."/>
            <person name="Muok A.R."/>
            <person name="Liu L."/>
            <person name="Xian W.D."/>
            <person name="Zhi X.Y."/>
            <person name="Li M.M."/>
            <person name="Silva L.P."/>
            <person name="Bowen B.P."/>
            <person name="Louie K."/>
            <person name="Briegel A."/>
            <person name="Pett-Ridge J."/>
            <person name="Weber P.K."/>
            <person name="Tocheva E.I."/>
            <person name="Woyke T."/>
            <person name="Northen T.R."/>
            <person name="Mayali X."/>
            <person name="Li W.J."/>
            <person name="Hedlund B.P."/>
        </authorList>
    </citation>
    <scope>NUCLEOTIDE SEQUENCE [LARGE SCALE GENOMIC DNA]</scope>
    <source>
        <strain evidence="2 3">YIM 72310</strain>
    </source>
</reference>
<dbReference type="PANTHER" id="PTHR43798">
    <property type="entry name" value="MONOACYLGLYCEROL LIPASE"/>
    <property type="match status" value="1"/>
</dbReference>
<dbReference type="RefSeq" id="WP_270057584.1">
    <property type="nucleotide sequence ID" value="NZ_CP115149.1"/>
</dbReference>
<keyword evidence="2" id="KW-0378">Hydrolase</keyword>
<gene>
    <name evidence="2" type="ORF">O0235_05755</name>
</gene>
<evidence type="ECO:0000313" key="2">
    <source>
        <dbReference type="EMBL" id="WBL37070.1"/>
    </source>
</evidence>
<dbReference type="Gene3D" id="3.40.50.1820">
    <property type="entry name" value="alpha/beta hydrolase"/>
    <property type="match status" value="1"/>
</dbReference>
<dbReference type="Proteomes" id="UP001212803">
    <property type="component" value="Chromosome"/>
</dbReference>
<accession>A0ABY7M990</accession>
<dbReference type="PANTHER" id="PTHR43798:SF33">
    <property type="entry name" value="HYDROLASE, PUTATIVE (AFU_ORTHOLOGUE AFUA_2G14860)-RELATED"/>
    <property type="match status" value="1"/>
</dbReference>
<dbReference type="GO" id="GO:0016787">
    <property type="term" value="F:hydrolase activity"/>
    <property type="evidence" value="ECO:0007669"/>
    <property type="project" value="UniProtKB-KW"/>
</dbReference>
<organism evidence="2 3">
    <name type="scientific">Tepidiforma flava</name>
    <dbReference type="NCBI Taxonomy" id="3004094"/>
    <lineage>
        <taxon>Bacteria</taxon>
        <taxon>Bacillati</taxon>
        <taxon>Chloroflexota</taxon>
        <taxon>Tepidiformia</taxon>
        <taxon>Tepidiformales</taxon>
        <taxon>Tepidiformaceae</taxon>
        <taxon>Tepidiforma</taxon>
    </lineage>
</organism>
<dbReference type="InterPro" id="IPR050266">
    <property type="entry name" value="AB_hydrolase_sf"/>
</dbReference>
<dbReference type="Pfam" id="PF00561">
    <property type="entry name" value="Abhydrolase_1"/>
    <property type="match status" value="1"/>
</dbReference>